<dbReference type="InterPro" id="IPR025738">
    <property type="entry name" value="BatD"/>
</dbReference>
<keyword evidence="2" id="KW-1133">Transmembrane helix</keyword>
<protein>
    <recommendedName>
        <fullName evidence="3">DUF7939 domain-containing protein</fullName>
    </recommendedName>
</protein>
<evidence type="ECO:0000256" key="2">
    <source>
        <dbReference type="SAM" id="Phobius"/>
    </source>
</evidence>
<dbReference type="PANTHER" id="PTHR40940:SF1">
    <property type="entry name" value="PROTEIN BATD"/>
    <property type="match status" value="1"/>
</dbReference>
<dbReference type="InterPro" id="IPR057699">
    <property type="entry name" value="DUF7939"/>
</dbReference>
<keyword evidence="5" id="KW-1185">Reference proteome</keyword>
<evidence type="ECO:0000256" key="1">
    <source>
        <dbReference type="SAM" id="MobiDB-lite"/>
    </source>
</evidence>
<comment type="caution">
    <text evidence="4">The sequence shown here is derived from an EMBL/GenBank/DDBJ whole genome shotgun (WGS) entry which is preliminary data.</text>
</comment>
<keyword evidence="2" id="KW-0812">Transmembrane</keyword>
<dbReference type="EMBL" id="NRSD01000006">
    <property type="protein sequence ID" value="MBK1644648.1"/>
    <property type="molecule type" value="Genomic_DNA"/>
</dbReference>
<feature type="domain" description="DUF7939" evidence="3">
    <location>
        <begin position="537"/>
        <end position="621"/>
    </location>
</feature>
<organism evidence="4 5">
    <name type="scientific">Thiocapsa imhoffii</name>
    <dbReference type="NCBI Taxonomy" id="382777"/>
    <lineage>
        <taxon>Bacteria</taxon>
        <taxon>Pseudomonadati</taxon>
        <taxon>Pseudomonadota</taxon>
        <taxon>Gammaproteobacteria</taxon>
        <taxon>Chromatiales</taxon>
        <taxon>Chromatiaceae</taxon>
        <taxon>Thiocapsa</taxon>
    </lineage>
</organism>
<feature type="transmembrane region" description="Helical" evidence="2">
    <location>
        <begin position="53"/>
        <end position="72"/>
    </location>
</feature>
<evidence type="ECO:0000313" key="4">
    <source>
        <dbReference type="EMBL" id="MBK1644648.1"/>
    </source>
</evidence>
<proteinExistence type="predicted"/>
<sequence>MDGLDRSVSFMKQQALSPVVTPRPLGWVIQHAWVGWPDSVPIARVTQRAARRVLCGLLLLAGLMSATGLAWADTVRAEVDRHQLAANETFVLRLIRDGAGGRGEPDLSPLEPDFEILGRSQGERMTVIGGVISHTRELSLELLPVRSGTLEIPPLTWDGVASDAIAITVAELAGPGAETDRPRPLFVVASVENAQPYVQQPFQYVVRIYFSEPLQRATLSDPVVVGASIERLGEDAGFSEMVDGERYQVIERRFLIVPFQSGSLEIRGPRLDAVMEQRGAQRSGADRDRLFAGAPFAGLTMVPPGRRLFERAADVEVTIRPQPDGASSPWLPAESLELTEEWVPTTPSFTVGEPVTRVVTLTARGLTAAQLPPLELAAVAGIQSYPDQVAVEDLPGQSAPVALQTLEVAMMPVQDGIFTLPEVRVPWWDTRTDEPRVAVIPARRIEVTAAPGADRDRAQAAGDALQPLEPTSSAGPGGGESAGSRQSQARLADWLWPGIAAVLAGGWLLTLVREKVWRGRGDAGDPRTRSLSGSPGHARGAIERACLVHDPRAARAALLEWARLQWGSAAPRGLAALGERLADAEAMRILLELDRQIYAERSELDRDGQDWDGPLAWRVLEPRLRALTAPVTSPESAVLPALYPSAR</sequence>
<reference evidence="4 5" key="1">
    <citation type="journal article" date="2020" name="Microorganisms">
        <title>Osmotic Adaptation and Compatible Solute Biosynthesis of Phototrophic Bacteria as Revealed from Genome Analyses.</title>
        <authorList>
            <person name="Imhoff J.F."/>
            <person name="Rahn T."/>
            <person name="Kunzel S."/>
            <person name="Keller A."/>
            <person name="Neulinger S.C."/>
        </authorList>
    </citation>
    <scope>NUCLEOTIDE SEQUENCE [LARGE SCALE GENOMIC DNA]</scope>
    <source>
        <strain evidence="4 5">DSM 21303</strain>
    </source>
</reference>
<accession>A0A9X0WHF5</accession>
<feature type="compositionally biased region" description="Low complexity" evidence="1">
    <location>
        <begin position="459"/>
        <end position="474"/>
    </location>
</feature>
<evidence type="ECO:0000259" key="3">
    <source>
        <dbReference type="Pfam" id="PF25607"/>
    </source>
</evidence>
<dbReference type="Proteomes" id="UP001138802">
    <property type="component" value="Unassembled WGS sequence"/>
</dbReference>
<evidence type="ECO:0000313" key="5">
    <source>
        <dbReference type="Proteomes" id="UP001138802"/>
    </source>
</evidence>
<dbReference type="AlphaFoldDB" id="A0A9X0WHF5"/>
<dbReference type="PANTHER" id="PTHR40940">
    <property type="entry name" value="PROTEIN BATD-RELATED"/>
    <property type="match status" value="1"/>
</dbReference>
<keyword evidence="2" id="KW-0472">Membrane</keyword>
<feature type="region of interest" description="Disordered" evidence="1">
    <location>
        <begin position="450"/>
        <end position="486"/>
    </location>
</feature>
<dbReference type="Pfam" id="PF25607">
    <property type="entry name" value="DUF7939"/>
    <property type="match status" value="1"/>
</dbReference>
<dbReference type="Pfam" id="PF13584">
    <property type="entry name" value="BatD"/>
    <property type="match status" value="1"/>
</dbReference>
<name>A0A9X0WHF5_9GAMM</name>
<gene>
    <name evidence="4" type="ORF">CKO25_08290</name>
</gene>